<dbReference type="AlphaFoldDB" id="A0AAV1QXX1"/>
<protein>
    <submittedName>
        <fullName evidence="1">Uncharacterized protein</fullName>
    </submittedName>
</protein>
<accession>A0AAV1QXX1</accession>
<organism evidence="1 2">
    <name type="scientific">Dovyalis caffra</name>
    <dbReference type="NCBI Taxonomy" id="77055"/>
    <lineage>
        <taxon>Eukaryota</taxon>
        <taxon>Viridiplantae</taxon>
        <taxon>Streptophyta</taxon>
        <taxon>Embryophyta</taxon>
        <taxon>Tracheophyta</taxon>
        <taxon>Spermatophyta</taxon>
        <taxon>Magnoliopsida</taxon>
        <taxon>eudicotyledons</taxon>
        <taxon>Gunneridae</taxon>
        <taxon>Pentapetalae</taxon>
        <taxon>rosids</taxon>
        <taxon>fabids</taxon>
        <taxon>Malpighiales</taxon>
        <taxon>Salicaceae</taxon>
        <taxon>Flacourtieae</taxon>
        <taxon>Dovyalis</taxon>
    </lineage>
</organism>
<proteinExistence type="predicted"/>
<evidence type="ECO:0000313" key="1">
    <source>
        <dbReference type="EMBL" id="CAK7324969.1"/>
    </source>
</evidence>
<dbReference type="EMBL" id="CAWUPB010000815">
    <property type="protein sequence ID" value="CAK7324969.1"/>
    <property type="molecule type" value="Genomic_DNA"/>
</dbReference>
<gene>
    <name evidence="1" type="ORF">DCAF_LOCUS2640</name>
</gene>
<evidence type="ECO:0000313" key="2">
    <source>
        <dbReference type="Proteomes" id="UP001314170"/>
    </source>
</evidence>
<reference evidence="1 2" key="1">
    <citation type="submission" date="2024-01" db="EMBL/GenBank/DDBJ databases">
        <authorList>
            <person name="Waweru B."/>
        </authorList>
    </citation>
    <scope>NUCLEOTIDE SEQUENCE [LARGE SCALE GENOMIC DNA]</scope>
</reference>
<feature type="non-terminal residue" evidence="1">
    <location>
        <position position="195"/>
    </location>
</feature>
<keyword evidence="2" id="KW-1185">Reference proteome</keyword>
<dbReference type="Proteomes" id="UP001314170">
    <property type="component" value="Unassembled WGS sequence"/>
</dbReference>
<sequence length="195" mass="22633">MGELAVDKHVKYFVSVEKVVSIPNEKEKEKDGKNYFVLKEWITFNNGVIYSQTREVPDFETRDRRTKEVMPLLDKTCIRQHACTLLLAVRASTVLPVILSDKMLLNRELTVDRKNSTLDKSVKCIESGFNPINSAFKTDLINHKRGLHEESQFDAIKTSQLAVNFSPPQKFENERMYLMHRKRSEYIDRIPTKGV</sequence>
<name>A0AAV1QXX1_9ROSI</name>
<comment type="caution">
    <text evidence="1">The sequence shown here is derived from an EMBL/GenBank/DDBJ whole genome shotgun (WGS) entry which is preliminary data.</text>
</comment>